<gene>
    <name evidence="1" type="ORF">K0504_15280</name>
</gene>
<comment type="caution">
    <text evidence="1">The sequence shown here is derived from an EMBL/GenBank/DDBJ whole genome shotgun (WGS) entry which is preliminary data.</text>
</comment>
<reference evidence="1" key="1">
    <citation type="submission" date="2021-07" db="EMBL/GenBank/DDBJ databases">
        <title>Neiella marina sp. nov., isolated from the intestinal content of sea cucumber Apostichopus japonicus.</title>
        <authorList>
            <person name="Bai X."/>
        </authorList>
    </citation>
    <scope>NUCLEOTIDE SEQUENCE</scope>
    <source>
        <strain evidence="1">126</strain>
    </source>
</reference>
<sequence>MLSDSLTLPISNEYELGNEVNQAVQRGHGDTFRMLLALLSEDICDQPQFSQLASETNQAALDLRQQLQIADPAPTYDQRPTEQKTSQTEAFQQGGLNNVRLLECMSPEPLTLHAEEPVIAGDVLELLTPWQRHKIQGHNTARIPATWQQADQALLAVVTAA</sequence>
<accession>A0ABS7EJ98</accession>
<dbReference type="Proteomes" id="UP001166251">
    <property type="component" value="Unassembled WGS sequence"/>
</dbReference>
<dbReference type="RefSeq" id="WP_220105024.1">
    <property type="nucleotide sequence ID" value="NZ_JAHZSS010000022.1"/>
</dbReference>
<proteinExistence type="predicted"/>
<evidence type="ECO:0000313" key="2">
    <source>
        <dbReference type="Proteomes" id="UP001166251"/>
    </source>
</evidence>
<organism evidence="1 2">
    <name type="scientific">Neiella holothuriorum</name>
    <dbReference type="NCBI Taxonomy" id="2870530"/>
    <lineage>
        <taxon>Bacteria</taxon>
        <taxon>Pseudomonadati</taxon>
        <taxon>Pseudomonadota</taxon>
        <taxon>Gammaproteobacteria</taxon>
        <taxon>Alteromonadales</taxon>
        <taxon>Echinimonadaceae</taxon>
        <taxon>Neiella</taxon>
    </lineage>
</organism>
<dbReference type="EMBL" id="JAHZSS010000022">
    <property type="protein sequence ID" value="MBW8192400.1"/>
    <property type="molecule type" value="Genomic_DNA"/>
</dbReference>
<evidence type="ECO:0000313" key="1">
    <source>
        <dbReference type="EMBL" id="MBW8192400.1"/>
    </source>
</evidence>
<protein>
    <submittedName>
        <fullName evidence="1">Uncharacterized protein</fullName>
    </submittedName>
</protein>
<dbReference type="InterPro" id="IPR021879">
    <property type="entry name" value="VC2046_fam"/>
</dbReference>
<dbReference type="Pfam" id="PF11993">
    <property type="entry name" value="VC2046"/>
    <property type="match status" value="1"/>
</dbReference>
<keyword evidence="2" id="KW-1185">Reference proteome</keyword>
<name>A0ABS7EJ98_9GAMM</name>